<dbReference type="PANTHER" id="PTHR45295:SF3">
    <property type="entry name" value="CHAPERONE DNAJ-DOMAIN SUPERFAMILY PROTEIN"/>
    <property type="match status" value="1"/>
</dbReference>
<organism evidence="2 3">
    <name type="scientific">Sesamum indicum</name>
    <name type="common">Oriental sesame</name>
    <name type="synonym">Sesamum orientale</name>
    <dbReference type="NCBI Taxonomy" id="4182"/>
    <lineage>
        <taxon>Eukaryota</taxon>
        <taxon>Viridiplantae</taxon>
        <taxon>Streptophyta</taxon>
        <taxon>Embryophyta</taxon>
        <taxon>Tracheophyta</taxon>
        <taxon>Spermatophyta</taxon>
        <taxon>Magnoliopsida</taxon>
        <taxon>eudicotyledons</taxon>
        <taxon>Gunneridae</taxon>
        <taxon>Pentapetalae</taxon>
        <taxon>asterids</taxon>
        <taxon>lamiids</taxon>
        <taxon>Lamiales</taxon>
        <taxon>Pedaliaceae</taxon>
        <taxon>Sesamum</taxon>
    </lineage>
</organism>
<evidence type="ECO:0000259" key="1">
    <source>
        <dbReference type="PROSITE" id="PS50076"/>
    </source>
</evidence>
<dbReference type="Pfam" id="PF00226">
    <property type="entry name" value="DnaJ"/>
    <property type="match status" value="1"/>
</dbReference>
<evidence type="ECO:0000313" key="3">
    <source>
        <dbReference type="RefSeq" id="XP_020551937.1"/>
    </source>
</evidence>
<gene>
    <name evidence="3" type="primary">LOC105168902</name>
</gene>
<sequence length="290" mass="32342">MEPISLCNRNIAAVGISPLLFFSTHSVPTAGYCSFTPKFGKPSLCSSSVGVKCSSGSGKNGDLDEDDEPFTTSWAYSVLGLHPQCSSAQVKAAFRTKVKQFHPDLKRGGQDSDVMIRRVIQAYETKKRPLVLRGPRYWRIALVRHCSHSRYRGECLDPFDQPECEAFDVFVNEVLCIGKGCPYSCVNRAPHAFKFSSVTGTVRAASQGHAEDYQVQLAVGQCPRGCIHYVTPSQRVILEELLDTILNMPYDTSSEAELLYSLIVKANYENNRYQTPKRNAKVSSKHVDWF</sequence>
<dbReference type="OrthoDB" id="10250354at2759"/>
<dbReference type="Proteomes" id="UP000504604">
    <property type="component" value="Linkage group LG8"/>
</dbReference>
<dbReference type="Gene3D" id="3.30.70.20">
    <property type="match status" value="1"/>
</dbReference>
<name>A0A8M8UZX0_SESIN</name>
<reference evidence="3" key="1">
    <citation type="submission" date="2025-08" db="UniProtKB">
        <authorList>
            <consortium name="RefSeq"/>
        </authorList>
    </citation>
    <scope>IDENTIFICATION</scope>
</reference>
<evidence type="ECO:0000313" key="2">
    <source>
        <dbReference type="Proteomes" id="UP000504604"/>
    </source>
</evidence>
<dbReference type="PANTHER" id="PTHR45295">
    <property type="entry name" value="CHAPERONE PROTEIN DNAJ C76, CHLOROPLASTIC"/>
    <property type="match status" value="1"/>
</dbReference>
<feature type="domain" description="J" evidence="1">
    <location>
        <begin position="74"/>
        <end position="141"/>
    </location>
</feature>
<dbReference type="SUPFAM" id="SSF46565">
    <property type="entry name" value="Chaperone J-domain"/>
    <property type="match status" value="1"/>
</dbReference>
<dbReference type="AlphaFoldDB" id="A0A8M8UZX0"/>
<dbReference type="CDD" id="cd06257">
    <property type="entry name" value="DnaJ"/>
    <property type="match status" value="1"/>
</dbReference>
<dbReference type="SMART" id="SM00271">
    <property type="entry name" value="DnaJ"/>
    <property type="match status" value="1"/>
</dbReference>
<dbReference type="PROSITE" id="PS50076">
    <property type="entry name" value="DNAJ_2"/>
    <property type="match status" value="1"/>
</dbReference>
<dbReference type="RefSeq" id="XP_020551937.1">
    <property type="nucleotide sequence ID" value="XM_020696278.1"/>
</dbReference>
<accession>A0A8M8UZX0</accession>
<proteinExistence type="predicted"/>
<keyword evidence="2" id="KW-1185">Reference proteome</keyword>
<dbReference type="GeneID" id="105168902"/>
<protein>
    <submittedName>
        <fullName evidence="3">Uncharacterized protein LOC105168902 isoform X1</fullName>
    </submittedName>
</protein>
<dbReference type="InterPro" id="IPR036869">
    <property type="entry name" value="J_dom_sf"/>
</dbReference>
<dbReference type="InterPro" id="IPR001623">
    <property type="entry name" value="DnaJ_domain"/>
</dbReference>
<dbReference type="Gene3D" id="1.10.287.110">
    <property type="entry name" value="DnaJ domain"/>
    <property type="match status" value="1"/>
</dbReference>